<dbReference type="InterPro" id="IPR036259">
    <property type="entry name" value="MFS_trans_sf"/>
</dbReference>
<accession>A0A167REU1</accession>
<keyword evidence="4" id="KW-0472">Membrane</keyword>
<reference evidence="6 7" key="1">
    <citation type="journal article" date="2016" name="Mol. Biol. Evol.">
        <title>Comparative Genomics of Early-Diverging Mushroom-Forming Fungi Provides Insights into the Origins of Lignocellulose Decay Capabilities.</title>
        <authorList>
            <person name="Nagy L.G."/>
            <person name="Riley R."/>
            <person name="Tritt A."/>
            <person name="Adam C."/>
            <person name="Daum C."/>
            <person name="Floudas D."/>
            <person name="Sun H."/>
            <person name="Yadav J.S."/>
            <person name="Pangilinan J."/>
            <person name="Larsson K.H."/>
            <person name="Matsuura K."/>
            <person name="Barry K."/>
            <person name="Labutti K."/>
            <person name="Kuo R."/>
            <person name="Ohm R.A."/>
            <person name="Bhattacharya S.S."/>
            <person name="Shirouzu T."/>
            <person name="Yoshinaga Y."/>
            <person name="Martin F.M."/>
            <person name="Grigoriev I.V."/>
            <person name="Hibbett D.S."/>
        </authorList>
    </citation>
    <scope>NUCLEOTIDE SEQUENCE [LARGE SCALE GENOMIC DNA]</scope>
    <source>
        <strain evidence="6 7">TUFC12733</strain>
    </source>
</reference>
<keyword evidence="7" id="KW-1185">Reference proteome</keyword>
<dbReference type="GO" id="GO:0016020">
    <property type="term" value="C:membrane"/>
    <property type="evidence" value="ECO:0007669"/>
    <property type="project" value="UniProtKB-SubCell"/>
</dbReference>
<name>A0A167REU1_CALVF</name>
<feature type="transmembrane region" description="Helical" evidence="4">
    <location>
        <begin position="93"/>
        <end position="116"/>
    </location>
</feature>
<feature type="domain" description="Major facilitator superfamily (MFS) profile" evidence="5">
    <location>
        <begin position="53"/>
        <end position="443"/>
    </location>
</feature>
<evidence type="ECO:0000256" key="3">
    <source>
        <dbReference type="SAM" id="MobiDB-lite"/>
    </source>
</evidence>
<feature type="transmembrane region" description="Helical" evidence="4">
    <location>
        <begin position="260"/>
        <end position="280"/>
    </location>
</feature>
<feature type="compositionally biased region" description="Polar residues" evidence="3">
    <location>
        <begin position="16"/>
        <end position="27"/>
    </location>
</feature>
<feature type="transmembrane region" description="Helical" evidence="4">
    <location>
        <begin position="385"/>
        <end position="405"/>
    </location>
</feature>
<evidence type="ECO:0000256" key="4">
    <source>
        <dbReference type="SAM" id="Phobius"/>
    </source>
</evidence>
<dbReference type="InterPro" id="IPR050327">
    <property type="entry name" value="Proton-linked_MCT"/>
</dbReference>
<feature type="transmembrane region" description="Helical" evidence="4">
    <location>
        <begin position="347"/>
        <end position="373"/>
    </location>
</feature>
<feature type="region of interest" description="Disordered" evidence="3">
    <location>
        <begin position="1"/>
        <end position="44"/>
    </location>
</feature>
<dbReference type="Gene3D" id="1.20.1250.20">
    <property type="entry name" value="MFS general substrate transporter like domains"/>
    <property type="match status" value="2"/>
</dbReference>
<dbReference type="GO" id="GO:0022857">
    <property type="term" value="F:transmembrane transporter activity"/>
    <property type="evidence" value="ECO:0007669"/>
    <property type="project" value="InterPro"/>
</dbReference>
<keyword evidence="4" id="KW-1133">Transmembrane helix</keyword>
<feature type="transmembrane region" description="Helical" evidence="4">
    <location>
        <begin position="417"/>
        <end position="439"/>
    </location>
</feature>
<evidence type="ECO:0000313" key="7">
    <source>
        <dbReference type="Proteomes" id="UP000076738"/>
    </source>
</evidence>
<evidence type="ECO:0000313" key="6">
    <source>
        <dbReference type="EMBL" id="KZP00833.1"/>
    </source>
</evidence>
<evidence type="ECO:0000259" key="5">
    <source>
        <dbReference type="PROSITE" id="PS50850"/>
    </source>
</evidence>
<feature type="transmembrane region" description="Helical" evidence="4">
    <location>
        <begin position="60"/>
        <end position="81"/>
    </location>
</feature>
<feature type="transmembrane region" description="Helical" evidence="4">
    <location>
        <begin position="146"/>
        <end position="170"/>
    </location>
</feature>
<comment type="subcellular location">
    <subcellularLocation>
        <location evidence="1">Membrane</location>
        <topology evidence="1">Multi-pass membrane protein</topology>
    </subcellularLocation>
</comment>
<dbReference type="Proteomes" id="UP000076738">
    <property type="component" value="Unassembled WGS sequence"/>
</dbReference>
<feature type="transmembrane region" description="Helical" evidence="4">
    <location>
        <begin position="292"/>
        <end position="310"/>
    </location>
</feature>
<dbReference type="PANTHER" id="PTHR11360">
    <property type="entry name" value="MONOCARBOXYLATE TRANSPORTER"/>
    <property type="match status" value="1"/>
</dbReference>
<gene>
    <name evidence="6" type="ORF">CALVIDRAFT_552529</name>
</gene>
<feature type="transmembrane region" description="Helical" evidence="4">
    <location>
        <begin position="182"/>
        <end position="207"/>
    </location>
</feature>
<dbReference type="EMBL" id="KV417268">
    <property type="protein sequence ID" value="KZP00833.1"/>
    <property type="molecule type" value="Genomic_DNA"/>
</dbReference>
<evidence type="ECO:0000256" key="2">
    <source>
        <dbReference type="ARBA" id="ARBA00006727"/>
    </source>
</evidence>
<dbReference type="PANTHER" id="PTHR11360:SF319">
    <property type="entry name" value="MAJOR FACILITATOR SUPERFAMILY (MFS) PROFILE DOMAIN-CONTAINING PROTEIN"/>
    <property type="match status" value="1"/>
</dbReference>
<dbReference type="OrthoDB" id="6499973at2759"/>
<feature type="transmembrane region" description="Helical" evidence="4">
    <location>
        <begin position="219"/>
        <end position="239"/>
    </location>
</feature>
<dbReference type="InterPro" id="IPR020846">
    <property type="entry name" value="MFS_dom"/>
</dbReference>
<dbReference type="AlphaFoldDB" id="A0A167REU1"/>
<dbReference type="Pfam" id="PF07690">
    <property type="entry name" value="MFS_1"/>
    <property type="match status" value="1"/>
</dbReference>
<evidence type="ECO:0000256" key="1">
    <source>
        <dbReference type="ARBA" id="ARBA00004141"/>
    </source>
</evidence>
<organism evidence="6 7">
    <name type="scientific">Calocera viscosa (strain TUFC12733)</name>
    <dbReference type="NCBI Taxonomy" id="1330018"/>
    <lineage>
        <taxon>Eukaryota</taxon>
        <taxon>Fungi</taxon>
        <taxon>Dikarya</taxon>
        <taxon>Basidiomycota</taxon>
        <taxon>Agaricomycotina</taxon>
        <taxon>Dacrymycetes</taxon>
        <taxon>Dacrymycetales</taxon>
        <taxon>Dacrymycetaceae</taxon>
        <taxon>Calocera</taxon>
    </lineage>
</organism>
<keyword evidence="4" id="KW-0812">Transmembrane</keyword>
<dbReference type="SUPFAM" id="SSF103473">
    <property type="entry name" value="MFS general substrate transporter"/>
    <property type="match status" value="1"/>
</dbReference>
<comment type="similarity">
    <text evidence="2">Belongs to the major facilitator superfamily. Monocarboxylate porter (TC 2.A.1.13) family.</text>
</comment>
<proteinExistence type="inferred from homology"/>
<feature type="transmembrane region" description="Helical" evidence="4">
    <location>
        <begin position="322"/>
        <end position="341"/>
    </location>
</feature>
<feature type="transmembrane region" description="Helical" evidence="4">
    <location>
        <begin position="123"/>
        <end position="140"/>
    </location>
</feature>
<protein>
    <submittedName>
        <fullName evidence="6">MFS general substrate transporter</fullName>
    </submittedName>
</protein>
<dbReference type="InterPro" id="IPR011701">
    <property type="entry name" value="MFS"/>
</dbReference>
<sequence>MTDMSKKSSGEALSLETVTVPTPGQFSQDEEKAVPDEGAASQEHIHPDGGLRAWMTVAGAWWISSICFGYANAFGVYQAYYVEELLPSYSTSAISWIGSLQAFFLYATGIIAGPLFDHGYCRHMLIAGSVLYVGCVFAQAQAQQDAYYQIFLSQGLGQGFAMGLLYLPGMGVIMQYFQKRRAVAIGIAFTGSSIGGIIFPIMVNNIFSNVGYKWGVRAAGFYILGACILANLLIIPYYPPKHHKKPPRPSLAKLVTDPPYIVSTLGALLIGFGLYFYIQLFTLTRGGMSEDFSFYTLAIVNGASVFGRTLPNILADKLGISPVLLVLTYIAGGIVFAMFGLKDVGGTVIFCILYGFATGAYVSMTGPFFASMADHLSEMGVRMGLALALVGVAALVGTPIDGALLGSGPDYNWSRAIVFTSVMMLGGSVVMTFGAWLLAKKRGHWV</sequence>
<dbReference type="PROSITE" id="PS50850">
    <property type="entry name" value="MFS"/>
    <property type="match status" value="1"/>
</dbReference>